<dbReference type="EMBL" id="CP000141">
    <property type="protein sequence ID" value="ABB16094.1"/>
    <property type="molecule type" value="Genomic_DNA"/>
</dbReference>
<keyword evidence="1" id="KW-0472">Membrane</keyword>
<evidence type="ECO:0000256" key="1">
    <source>
        <dbReference type="SAM" id="Phobius"/>
    </source>
</evidence>
<evidence type="ECO:0000313" key="3">
    <source>
        <dbReference type="Proteomes" id="UP000002706"/>
    </source>
</evidence>
<dbReference type="InParanoid" id="Q3ABI2"/>
<dbReference type="STRING" id="246194.CHY_1682"/>
<dbReference type="Proteomes" id="UP000002706">
    <property type="component" value="Chromosome"/>
</dbReference>
<dbReference type="eggNOG" id="ENOG502ZM65">
    <property type="taxonomic scope" value="Bacteria"/>
</dbReference>
<keyword evidence="1" id="KW-0812">Transmembrane</keyword>
<feature type="transmembrane region" description="Helical" evidence="1">
    <location>
        <begin position="46"/>
        <end position="66"/>
    </location>
</feature>
<keyword evidence="3" id="KW-1185">Reference proteome</keyword>
<sequence length="83" mass="9428">MMENWTPCPRCGSNRVQKMSKWALSIAFLSSAGCLIWVAFLIPPLWIAVLILILLGIITPLGKSFWQCKDCNYTWDVKENKAP</sequence>
<name>Q3ABI2_CARHZ</name>
<dbReference type="KEGG" id="chy:CHY_1682"/>
<dbReference type="AlphaFoldDB" id="Q3ABI2"/>
<gene>
    <name evidence="2" type="ordered locus">CHY_1682</name>
</gene>
<dbReference type="HOGENOM" id="CLU_2536401_0_0_9"/>
<organism evidence="2 3">
    <name type="scientific">Carboxydothermus hydrogenoformans (strain ATCC BAA-161 / DSM 6008 / Z-2901)</name>
    <dbReference type="NCBI Taxonomy" id="246194"/>
    <lineage>
        <taxon>Bacteria</taxon>
        <taxon>Bacillati</taxon>
        <taxon>Bacillota</taxon>
        <taxon>Clostridia</taxon>
        <taxon>Thermoanaerobacterales</taxon>
        <taxon>Thermoanaerobacteraceae</taxon>
        <taxon>Carboxydothermus</taxon>
    </lineage>
</organism>
<protein>
    <submittedName>
        <fullName evidence="2">Uncharacterized protein</fullName>
    </submittedName>
</protein>
<feature type="transmembrane region" description="Helical" evidence="1">
    <location>
        <begin position="21"/>
        <end position="40"/>
    </location>
</feature>
<proteinExistence type="predicted"/>
<reference evidence="2 3" key="1">
    <citation type="journal article" date="2005" name="PLoS Genet.">
        <title>Life in hot carbon monoxide: the complete genome sequence of Carboxydothermus hydrogenoformans Z-2901.</title>
        <authorList>
            <person name="Wu M."/>
            <person name="Ren Q."/>
            <person name="Durkin A.S."/>
            <person name="Daugherty S.C."/>
            <person name="Brinkac L.M."/>
            <person name="Dodson R.J."/>
            <person name="Madupu R."/>
            <person name="Sullivan S.A."/>
            <person name="Kolonay J.F."/>
            <person name="Haft D.H."/>
            <person name="Nelson W.C."/>
            <person name="Tallon L.J."/>
            <person name="Jones K.M."/>
            <person name="Ulrich L.E."/>
            <person name="Gonzalez J.M."/>
            <person name="Zhulin I.B."/>
            <person name="Robb F.T."/>
            <person name="Eisen J.A."/>
        </authorList>
    </citation>
    <scope>NUCLEOTIDE SEQUENCE [LARGE SCALE GENOMIC DNA]</scope>
    <source>
        <strain evidence="3">ATCC BAA-161 / DSM 6008 / Z-2901</strain>
    </source>
</reference>
<accession>Q3ABI2</accession>
<keyword evidence="1" id="KW-1133">Transmembrane helix</keyword>
<evidence type="ECO:0000313" key="2">
    <source>
        <dbReference type="EMBL" id="ABB16094.1"/>
    </source>
</evidence>